<keyword evidence="3" id="KW-1185">Reference proteome</keyword>
<organism evidence="4">
    <name type="scientific">Schistocephalus solidus</name>
    <name type="common">Tapeworm</name>
    <dbReference type="NCBI Taxonomy" id="70667"/>
    <lineage>
        <taxon>Eukaryota</taxon>
        <taxon>Metazoa</taxon>
        <taxon>Spiralia</taxon>
        <taxon>Lophotrochozoa</taxon>
        <taxon>Platyhelminthes</taxon>
        <taxon>Cestoda</taxon>
        <taxon>Eucestoda</taxon>
        <taxon>Diphyllobothriidea</taxon>
        <taxon>Diphyllobothriidae</taxon>
        <taxon>Schistocephalus</taxon>
    </lineage>
</organism>
<dbReference type="Proteomes" id="UP000275846">
    <property type="component" value="Unassembled WGS sequence"/>
</dbReference>
<evidence type="ECO:0000313" key="2">
    <source>
        <dbReference type="EMBL" id="VDL93992.1"/>
    </source>
</evidence>
<dbReference type="AlphaFoldDB" id="A0A183STQ9"/>
<reference evidence="4" key="1">
    <citation type="submission" date="2016-06" db="UniProtKB">
        <authorList>
            <consortium name="WormBaseParasite"/>
        </authorList>
    </citation>
    <scope>IDENTIFICATION</scope>
</reference>
<accession>A0A183STQ9</accession>
<evidence type="ECO:0000313" key="3">
    <source>
        <dbReference type="Proteomes" id="UP000275846"/>
    </source>
</evidence>
<dbReference type="PANTHER" id="PTHR47027:SF20">
    <property type="entry name" value="REVERSE TRANSCRIPTASE-LIKE PROTEIN WITH RNA-DIRECTED DNA POLYMERASE DOMAIN"/>
    <property type="match status" value="1"/>
</dbReference>
<name>A0A183STQ9_SCHSO</name>
<dbReference type="WBParaSite" id="SSLN_0000788901-mRNA-1">
    <property type="protein sequence ID" value="SSLN_0000788901-mRNA-1"/>
    <property type="gene ID" value="SSLN_0000788901"/>
</dbReference>
<feature type="region of interest" description="Disordered" evidence="1">
    <location>
        <begin position="157"/>
        <end position="178"/>
    </location>
</feature>
<dbReference type="PANTHER" id="PTHR47027">
    <property type="entry name" value="REVERSE TRANSCRIPTASE DOMAIN-CONTAINING PROTEIN"/>
    <property type="match status" value="1"/>
</dbReference>
<feature type="compositionally biased region" description="Basic and acidic residues" evidence="1">
    <location>
        <begin position="9"/>
        <end position="19"/>
    </location>
</feature>
<protein>
    <submittedName>
        <fullName evidence="4">Reverse transcriptase domain-containing protein</fullName>
    </submittedName>
</protein>
<dbReference type="EMBL" id="UYSU01034225">
    <property type="protein sequence ID" value="VDL93992.1"/>
    <property type="molecule type" value="Genomic_DNA"/>
</dbReference>
<proteinExistence type="predicted"/>
<evidence type="ECO:0000256" key="1">
    <source>
        <dbReference type="SAM" id="MobiDB-lite"/>
    </source>
</evidence>
<feature type="region of interest" description="Disordered" evidence="1">
    <location>
        <begin position="1"/>
        <end position="41"/>
    </location>
</feature>
<gene>
    <name evidence="2" type="ORF">SSLN_LOCUS7607</name>
</gene>
<reference evidence="2 3" key="2">
    <citation type="submission" date="2018-11" db="EMBL/GenBank/DDBJ databases">
        <authorList>
            <consortium name="Pathogen Informatics"/>
        </authorList>
    </citation>
    <scope>NUCLEOTIDE SEQUENCE [LARGE SCALE GENOMIC DNA]</scope>
    <source>
        <strain evidence="2 3">NST_G2</strain>
    </source>
</reference>
<evidence type="ECO:0000313" key="4">
    <source>
        <dbReference type="WBParaSite" id="SSLN_0000788901-mRNA-1"/>
    </source>
</evidence>
<sequence length="178" mass="20259">MMSRKHLGRAKDFQRENTGIRRNPVESLQARQAPADGGTPNTILRDVAKAFDTVNREELWKLMQNFGCPERFTYMEHGPIDYHLRQLRIAEKTVVMHQLPPNTTYNAARINVKGPQLKSINTFTYLCSNLSPSTKIDDEVTHRIAKASQAFGRMQNIDWNRNGLQPAPNSRGPKLPSC</sequence>